<protein>
    <submittedName>
        <fullName evidence="1">MFS transporter</fullName>
    </submittedName>
</protein>
<reference evidence="1" key="1">
    <citation type="submission" date="2022-04" db="EMBL/GenBank/DDBJ databases">
        <title>Complete genome of Bacillus.</title>
        <authorList>
            <person name="Kong X."/>
            <person name="Hou M."/>
        </authorList>
    </citation>
    <scope>NUCLEOTIDE SEQUENCE</scope>
    <source>
        <strain evidence="1">A78.1</strain>
    </source>
</reference>
<keyword evidence="2" id="KW-1185">Reference proteome</keyword>
<dbReference type="Proteomes" id="UP000830837">
    <property type="component" value="Chromosome"/>
</dbReference>
<evidence type="ECO:0000313" key="1">
    <source>
        <dbReference type="EMBL" id="UPV79941.1"/>
    </source>
</evidence>
<dbReference type="EMBL" id="CP096590">
    <property type="protein sequence ID" value="UPV79941.1"/>
    <property type="molecule type" value="Genomic_DNA"/>
</dbReference>
<accession>A0ACD4A1A3</accession>
<organism evidence="1 2">
    <name type="scientific">Bacillus rugosus</name>
    <dbReference type="NCBI Taxonomy" id="2715209"/>
    <lineage>
        <taxon>Bacteria</taxon>
        <taxon>Bacillati</taxon>
        <taxon>Bacillota</taxon>
        <taxon>Bacilli</taxon>
        <taxon>Bacillales</taxon>
        <taxon>Bacillaceae</taxon>
        <taxon>Bacillus</taxon>
    </lineage>
</organism>
<proteinExistence type="predicted"/>
<evidence type="ECO:0000313" key="2">
    <source>
        <dbReference type="Proteomes" id="UP000830837"/>
    </source>
</evidence>
<name>A0ACD4A1A3_9BACI</name>
<gene>
    <name evidence="1" type="ORF">M0696_04240</name>
</gene>
<sequence length="398" mass="41663">MDKTKQVNQNQKTGLLSQPKAVWAVAFACVISFMGIGLVDPILPAIAAQLHASPSEVSLLFTSYLLVTGFMMFFSGAISSRIGAKWTLILGLIFIIVFAGLGGSSSSIAQLVGYRGGWGLGNALFISTALAVIVGVSVGGSAQAIILYEAALGLGISVGPLAGGELGSISWRAPFFGVSVLMFIALIAISLMLPKLPKPAKRVGVFDAMKALKYKGLLTMAVSAFLYNFGFFILLAYSPFVLNLDEHGLGYVFFGWGLLLAVTSVFTAPLVHKALGTVRSLVVLFIAFAVILIIMGIWTDHQTLIITCIVVAGAVLGMVNTIMTTAVMGAAPVERSIASSAYSSVRFIGGAIAPWIAGMLSEHFTASTPYTVGGIVVLVGMLVLLMGRKHLAGIKAGH</sequence>